<name>A0A1T5LSC9_9BACT</name>
<dbReference type="PANTHER" id="PTHR36970:SF1">
    <property type="entry name" value="BESTROPHIN HOMOLOG"/>
    <property type="match status" value="1"/>
</dbReference>
<feature type="transmembrane region" description="Helical" evidence="1">
    <location>
        <begin position="48"/>
        <end position="66"/>
    </location>
</feature>
<keyword evidence="3" id="KW-1185">Reference proteome</keyword>
<organism evidence="2 3">
    <name type="scientific">Ohtaekwangia koreensis</name>
    <dbReference type="NCBI Taxonomy" id="688867"/>
    <lineage>
        <taxon>Bacteria</taxon>
        <taxon>Pseudomonadati</taxon>
        <taxon>Bacteroidota</taxon>
        <taxon>Cytophagia</taxon>
        <taxon>Cytophagales</taxon>
        <taxon>Fulvivirgaceae</taxon>
        <taxon>Ohtaekwangia</taxon>
    </lineage>
</organism>
<protein>
    <recommendedName>
        <fullName evidence="4">Bestrophin, RFP-TM, chloride channel</fullName>
    </recommendedName>
</protein>
<proteinExistence type="predicted"/>
<evidence type="ECO:0000313" key="2">
    <source>
        <dbReference type="EMBL" id="SKC78886.1"/>
    </source>
</evidence>
<keyword evidence="1" id="KW-0812">Transmembrane</keyword>
<gene>
    <name evidence="2" type="ORF">SAMN05660236_3828</name>
</gene>
<evidence type="ECO:0008006" key="4">
    <source>
        <dbReference type="Google" id="ProtNLM"/>
    </source>
</evidence>
<evidence type="ECO:0000313" key="3">
    <source>
        <dbReference type="Proteomes" id="UP000190961"/>
    </source>
</evidence>
<dbReference type="PANTHER" id="PTHR36970">
    <property type="entry name" value="UNNAMED PRODUCT"/>
    <property type="match status" value="1"/>
</dbReference>
<feature type="transmembrane region" description="Helical" evidence="1">
    <location>
        <begin position="12"/>
        <end position="36"/>
    </location>
</feature>
<feature type="transmembrane region" description="Helical" evidence="1">
    <location>
        <begin position="190"/>
        <end position="208"/>
    </location>
</feature>
<accession>A0A1T5LSC9</accession>
<evidence type="ECO:0000256" key="1">
    <source>
        <dbReference type="SAM" id="Phobius"/>
    </source>
</evidence>
<sequence length="264" mass="30799">MFQTLHMKKVLRSFFLIINYKTLIITALSVISTYICYRAGLTAKFPDMLVGVAIVFPVVFSIGSAYNRRETALQRFSDFKGHALAIYYATRDWTTDKQNDLPARTRVLIESMMGLMRMMFIAKNQHDIIANERKVFQYFSKLSAMTMELRAYGVQSGEISRINQYISKMIIAFDNLKIIHTYRTPITLRAYSKVFIYIFPIIYGPYFASTFHDFSAHLEYVMPVLYSFILVSLDNIQDHLEHPFDEIGEDDIRIDEKELIVHMD</sequence>
<dbReference type="Proteomes" id="UP000190961">
    <property type="component" value="Unassembled WGS sequence"/>
</dbReference>
<dbReference type="EMBL" id="FUZU01000002">
    <property type="protein sequence ID" value="SKC78886.1"/>
    <property type="molecule type" value="Genomic_DNA"/>
</dbReference>
<keyword evidence="1" id="KW-0472">Membrane</keyword>
<reference evidence="2 3" key="1">
    <citation type="submission" date="2017-02" db="EMBL/GenBank/DDBJ databases">
        <authorList>
            <person name="Peterson S.W."/>
        </authorList>
    </citation>
    <scope>NUCLEOTIDE SEQUENCE [LARGE SCALE GENOMIC DNA]</scope>
    <source>
        <strain evidence="2 3">DSM 25262</strain>
    </source>
</reference>
<dbReference type="AlphaFoldDB" id="A0A1T5LSC9"/>
<keyword evidence="1" id="KW-1133">Transmembrane helix</keyword>